<organism evidence="2 3">
    <name type="scientific">Aspergillus cavernicola</name>
    <dbReference type="NCBI Taxonomy" id="176166"/>
    <lineage>
        <taxon>Eukaryota</taxon>
        <taxon>Fungi</taxon>
        <taxon>Dikarya</taxon>
        <taxon>Ascomycota</taxon>
        <taxon>Pezizomycotina</taxon>
        <taxon>Eurotiomycetes</taxon>
        <taxon>Eurotiomycetidae</taxon>
        <taxon>Eurotiales</taxon>
        <taxon>Aspergillaceae</taxon>
        <taxon>Aspergillus</taxon>
        <taxon>Aspergillus subgen. Nidulantes</taxon>
    </lineage>
</organism>
<evidence type="ECO:0000256" key="1">
    <source>
        <dbReference type="SAM" id="MobiDB-lite"/>
    </source>
</evidence>
<protein>
    <submittedName>
        <fullName evidence="2">Uncharacterized protein</fullName>
    </submittedName>
</protein>
<keyword evidence="3" id="KW-1185">Reference proteome</keyword>
<feature type="region of interest" description="Disordered" evidence="1">
    <location>
        <begin position="69"/>
        <end position="89"/>
    </location>
</feature>
<gene>
    <name evidence="2" type="ORF">BDW59DRAFT_150244</name>
</gene>
<name>A0ABR4I0G1_9EURO</name>
<proteinExistence type="predicted"/>
<evidence type="ECO:0000313" key="3">
    <source>
        <dbReference type="Proteomes" id="UP001610335"/>
    </source>
</evidence>
<feature type="compositionally biased region" description="Polar residues" evidence="1">
    <location>
        <begin position="1"/>
        <end position="12"/>
    </location>
</feature>
<feature type="region of interest" description="Disordered" evidence="1">
    <location>
        <begin position="1"/>
        <end position="43"/>
    </location>
</feature>
<sequence length="89" mass="9506">MSSSQTTSNTKQAEMKGKMTAPSANPIATLEVSLNSPQPSDYSVQQQHLGVRCGDDVAVNMRRCVTINGEPAKMESDRPDNGAVSNLKP</sequence>
<dbReference type="EMBL" id="JBFXLS010000065">
    <property type="protein sequence ID" value="KAL2821239.1"/>
    <property type="molecule type" value="Genomic_DNA"/>
</dbReference>
<dbReference type="Proteomes" id="UP001610335">
    <property type="component" value="Unassembled WGS sequence"/>
</dbReference>
<evidence type="ECO:0000313" key="2">
    <source>
        <dbReference type="EMBL" id="KAL2821239.1"/>
    </source>
</evidence>
<reference evidence="2 3" key="1">
    <citation type="submission" date="2024-07" db="EMBL/GenBank/DDBJ databases">
        <title>Section-level genome sequencing and comparative genomics of Aspergillus sections Usti and Cavernicolus.</title>
        <authorList>
            <consortium name="Lawrence Berkeley National Laboratory"/>
            <person name="Nybo J.L."/>
            <person name="Vesth T.C."/>
            <person name="Theobald S."/>
            <person name="Frisvad J.C."/>
            <person name="Larsen T.O."/>
            <person name="Kjaerboelling I."/>
            <person name="Rothschild-Mancinelli K."/>
            <person name="Lyhne E.K."/>
            <person name="Kogle M.E."/>
            <person name="Barry K."/>
            <person name="Clum A."/>
            <person name="Na H."/>
            <person name="Ledsgaard L."/>
            <person name="Lin J."/>
            <person name="Lipzen A."/>
            <person name="Kuo A."/>
            <person name="Riley R."/>
            <person name="Mondo S."/>
            <person name="LaButti K."/>
            <person name="Haridas S."/>
            <person name="Pangalinan J."/>
            <person name="Salamov A.A."/>
            <person name="Simmons B.A."/>
            <person name="Magnuson J.K."/>
            <person name="Chen J."/>
            <person name="Drula E."/>
            <person name="Henrissat B."/>
            <person name="Wiebenga A."/>
            <person name="Lubbers R.J."/>
            <person name="Gomes A.C."/>
            <person name="Makela M.R."/>
            <person name="Stajich J."/>
            <person name="Grigoriev I.V."/>
            <person name="Mortensen U.H."/>
            <person name="De vries R.P."/>
            <person name="Baker S.E."/>
            <person name="Andersen M.R."/>
        </authorList>
    </citation>
    <scope>NUCLEOTIDE SEQUENCE [LARGE SCALE GENOMIC DNA]</scope>
    <source>
        <strain evidence="2 3">CBS 600.67</strain>
    </source>
</reference>
<comment type="caution">
    <text evidence="2">The sequence shown here is derived from an EMBL/GenBank/DDBJ whole genome shotgun (WGS) entry which is preliminary data.</text>
</comment>
<accession>A0ABR4I0G1</accession>
<feature type="compositionally biased region" description="Polar residues" evidence="1">
    <location>
        <begin position="32"/>
        <end position="43"/>
    </location>
</feature>